<gene>
    <name evidence="1" type="ORF">GFB49_14430</name>
</gene>
<name>A0A843YE33_9RHOB</name>
<keyword evidence="2" id="KW-1185">Reference proteome</keyword>
<sequence>MTQTHRINRFQVLGERNSGTNALRLSIKRNLDIAPSDLLGWKHGSSAPLAVPGDMLVVVAVRNVFDWARSMHAKPWHATAALQGLAFSEFLRAPWETCVDRARYFGLDTKDLRLGMPLQPDRHPITGAVFANILQMRNVKTAVWLGLAARDCNVAVLRLEDFQASPEGILEQLAQGFQLQRRGPYQPITRRLGARFKPSIPQRPATPSEISDEDRRFILSQLDQMQEAALGYHY</sequence>
<dbReference type="AlphaFoldDB" id="A0A843YE33"/>
<proteinExistence type="predicted"/>
<evidence type="ECO:0008006" key="3">
    <source>
        <dbReference type="Google" id="ProtNLM"/>
    </source>
</evidence>
<evidence type="ECO:0000313" key="2">
    <source>
        <dbReference type="Proteomes" id="UP000444174"/>
    </source>
</evidence>
<organism evidence="1 2">
    <name type="scientific">Tritonibacter litoralis</name>
    <dbReference type="NCBI Taxonomy" id="2662264"/>
    <lineage>
        <taxon>Bacteria</taxon>
        <taxon>Pseudomonadati</taxon>
        <taxon>Pseudomonadota</taxon>
        <taxon>Alphaproteobacteria</taxon>
        <taxon>Rhodobacterales</taxon>
        <taxon>Paracoccaceae</taxon>
        <taxon>Tritonibacter</taxon>
    </lineage>
</organism>
<protein>
    <recommendedName>
        <fullName evidence="3">Sulfotransferase family protein</fullName>
    </recommendedName>
</protein>
<evidence type="ECO:0000313" key="1">
    <source>
        <dbReference type="EMBL" id="MQQ09660.1"/>
    </source>
</evidence>
<dbReference type="Proteomes" id="UP000444174">
    <property type="component" value="Unassembled WGS sequence"/>
</dbReference>
<dbReference type="EMBL" id="WIBF01000009">
    <property type="protein sequence ID" value="MQQ09660.1"/>
    <property type="molecule type" value="Genomic_DNA"/>
</dbReference>
<reference evidence="1 2" key="1">
    <citation type="submission" date="2019-10" db="EMBL/GenBank/DDBJ databases">
        <title>Epibacterium sp. nov., isolated from seawater.</title>
        <authorList>
            <person name="Zhang X."/>
            <person name="Li N."/>
        </authorList>
    </citation>
    <scope>NUCLEOTIDE SEQUENCE [LARGE SCALE GENOMIC DNA]</scope>
    <source>
        <strain evidence="1 2">SM1979</strain>
    </source>
</reference>
<accession>A0A843YE33</accession>
<comment type="caution">
    <text evidence="1">The sequence shown here is derived from an EMBL/GenBank/DDBJ whole genome shotgun (WGS) entry which is preliminary data.</text>
</comment>
<dbReference type="RefSeq" id="WP_153216636.1">
    <property type="nucleotide sequence ID" value="NZ_WIBF01000009.1"/>
</dbReference>